<dbReference type="EMBL" id="CM042014">
    <property type="protein sequence ID" value="KAI3724167.1"/>
    <property type="molecule type" value="Genomic_DNA"/>
</dbReference>
<sequence>MIDERILIRLLKRMDADGKDDVPVLNATDWPSIRHENNLNQIFSNMTRNVSISIPESSIELNSSATSHIGFTGPSLSRRKTSDAQRQEREPVEKEHKIDHNPQLGDFNKHLLRSGQLAMCNAPYCTACPISCYYETRLTTSVSHGFDHNNDGAQYGGAKAWTREKLLLLRHFIFGVMNPHAKVVRRWNKLVITSCSFAIVIDPLFCYLLSVNKDLRCIGIDWRVTKPVVIFRSMLDLIFLIHMLVQFRLAFFSPKSRLKGAPELVDHPRKTAQHYLSGYFFLDLLIVLPVPRIIVLFILPNAIASLGANYAKDLLRVAVLAQCIPRLFRISNLVDGMGATCYIPRSGLSLVIANLLSFVLAGHFVGSCWYLLGLQRVNQCLRDACHNSTIVGCTKFIDCRQWNESWAFEGDQIWNHWKQNKNSSSCFTEDGFPYGIYVKAVNLTTDKSIITRCAYSMFWGLQQICTLAGNQTPSYFFWEILFTMCIIGVGLLLFALLIGSMQNFLQGLGRRQLETLVRRRDVEEWMRHEHLPDDLRRKIRESEYFNGVSTGGLDGEMLMKNLPEDLQRDVRHHLCMFFEKVRIFSVMDEPIIDAIHERLRKTTYIKGGTVLYPGMPVTKMVFIKRGKLESIGEDGNKVPLSEGDACGEEILQWCFEQYSYVNGDTRSHKKQWFRLLSNRMVKCLSNVEAYVILPAELKEVTTLFDGFFKSPRVQFAIRNQSPYWRGLAATTIQVAWRYYKKRQRHAKTSRGRTTRPSMQSTLLQVL</sequence>
<protein>
    <submittedName>
        <fullName evidence="1">Uncharacterized protein</fullName>
    </submittedName>
</protein>
<reference evidence="1 2" key="2">
    <citation type="journal article" date="2022" name="Mol. Ecol. Resour.">
        <title>The genomes of chicory, endive, great burdock and yacon provide insights into Asteraceae paleo-polyploidization history and plant inulin production.</title>
        <authorList>
            <person name="Fan W."/>
            <person name="Wang S."/>
            <person name="Wang H."/>
            <person name="Wang A."/>
            <person name="Jiang F."/>
            <person name="Liu H."/>
            <person name="Zhao H."/>
            <person name="Xu D."/>
            <person name="Zhang Y."/>
        </authorList>
    </citation>
    <scope>NUCLEOTIDE SEQUENCE [LARGE SCALE GENOMIC DNA]</scope>
    <source>
        <strain evidence="2">cv. Punajuju</strain>
        <tissue evidence="1">Leaves</tissue>
    </source>
</reference>
<accession>A0ACB9BQ95</accession>
<comment type="caution">
    <text evidence="1">The sequence shown here is derived from an EMBL/GenBank/DDBJ whole genome shotgun (WGS) entry which is preliminary data.</text>
</comment>
<gene>
    <name evidence="1" type="ORF">L2E82_35935</name>
</gene>
<proteinExistence type="predicted"/>
<name>A0ACB9BQ95_CICIN</name>
<dbReference type="Proteomes" id="UP001055811">
    <property type="component" value="Linkage Group LG06"/>
</dbReference>
<organism evidence="1 2">
    <name type="scientific">Cichorium intybus</name>
    <name type="common">Chicory</name>
    <dbReference type="NCBI Taxonomy" id="13427"/>
    <lineage>
        <taxon>Eukaryota</taxon>
        <taxon>Viridiplantae</taxon>
        <taxon>Streptophyta</taxon>
        <taxon>Embryophyta</taxon>
        <taxon>Tracheophyta</taxon>
        <taxon>Spermatophyta</taxon>
        <taxon>Magnoliopsida</taxon>
        <taxon>eudicotyledons</taxon>
        <taxon>Gunneridae</taxon>
        <taxon>Pentapetalae</taxon>
        <taxon>asterids</taxon>
        <taxon>campanulids</taxon>
        <taxon>Asterales</taxon>
        <taxon>Asteraceae</taxon>
        <taxon>Cichorioideae</taxon>
        <taxon>Cichorieae</taxon>
        <taxon>Cichoriinae</taxon>
        <taxon>Cichorium</taxon>
    </lineage>
</organism>
<evidence type="ECO:0000313" key="2">
    <source>
        <dbReference type="Proteomes" id="UP001055811"/>
    </source>
</evidence>
<reference evidence="2" key="1">
    <citation type="journal article" date="2022" name="Mol. Ecol. Resour.">
        <title>The genomes of chicory, endive, great burdock and yacon provide insights into Asteraceae palaeo-polyploidization history and plant inulin production.</title>
        <authorList>
            <person name="Fan W."/>
            <person name="Wang S."/>
            <person name="Wang H."/>
            <person name="Wang A."/>
            <person name="Jiang F."/>
            <person name="Liu H."/>
            <person name="Zhao H."/>
            <person name="Xu D."/>
            <person name="Zhang Y."/>
        </authorList>
    </citation>
    <scope>NUCLEOTIDE SEQUENCE [LARGE SCALE GENOMIC DNA]</scope>
    <source>
        <strain evidence="2">cv. Punajuju</strain>
    </source>
</reference>
<evidence type="ECO:0000313" key="1">
    <source>
        <dbReference type="EMBL" id="KAI3724167.1"/>
    </source>
</evidence>
<keyword evidence="2" id="KW-1185">Reference proteome</keyword>